<evidence type="ECO:0000313" key="1">
    <source>
        <dbReference type="Proteomes" id="UP000887577"/>
    </source>
</evidence>
<protein>
    <submittedName>
        <fullName evidence="2">Uncharacterized protein</fullName>
    </submittedName>
</protein>
<organism evidence="1 2">
    <name type="scientific">Panagrolaimus superbus</name>
    <dbReference type="NCBI Taxonomy" id="310955"/>
    <lineage>
        <taxon>Eukaryota</taxon>
        <taxon>Metazoa</taxon>
        <taxon>Ecdysozoa</taxon>
        <taxon>Nematoda</taxon>
        <taxon>Chromadorea</taxon>
        <taxon>Rhabditida</taxon>
        <taxon>Tylenchina</taxon>
        <taxon>Panagrolaimomorpha</taxon>
        <taxon>Panagrolaimoidea</taxon>
        <taxon>Panagrolaimidae</taxon>
        <taxon>Panagrolaimus</taxon>
    </lineage>
</organism>
<dbReference type="Proteomes" id="UP000887577">
    <property type="component" value="Unplaced"/>
</dbReference>
<dbReference type="AlphaFoldDB" id="A0A914XUL5"/>
<accession>A0A914XUL5</accession>
<proteinExistence type="predicted"/>
<evidence type="ECO:0000313" key="2">
    <source>
        <dbReference type="WBParaSite" id="PSU_v2.g10228.t1"/>
    </source>
</evidence>
<keyword evidence="1" id="KW-1185">Reference proteome</keyword>
<dbReference type="WBParaSite" id="PSU_v2.g10228.t1">
    <property type="protein sequence ID" value="PSU_v2.g10228.t1"/>
    <property type="gene ID" value="PSU_v2.g10228"/>
</dbReference>
<reference evidence="2" key="1">
    <citation type="submission" date="2022-11" db="UniProtKB">
        <authorList>
            <consortium name="WormBaseParasite"/>
        </authorList>
    </citation>
    <scope>IDENTIFICATION</scope>
</reference>
<name>A0A914XUL5_9BILA</name>
<sequence length="98" mass="11766">MKNICKLKNLQNLRLFVLPSIPEVLNIDDLLPFIKNHPNTKIRFSFNEEISEEYKIQLDALIDTLIKSEITNCLIQYDGQNQEKYKILNDRYHRRIFK</sequence>